<dbReference type="InterPro" id="IPR029058">
    <property type="entry name" value="AB_hydrolase_fold"/>
</dbReference>
<reference evidence="2" key="1">
    <citation type="submission" date="2020-06" db="EMBL/GenBank/DDBJ databases">
        <title>Paenibacillus sp. nov., isolated from soil.</title>
        <authorList>
            <person name="Seo Y.L."/>
        </authorList>
    </citation>
    <scope>NUCLEOTIDE SEQUENCE [LARGE SCALE GENOMIC DNA]</scope>
    <source>
        <strain evidence="2">JW14</strain>
    </source>
</reference>
<dbReference type="Gene3D" id="3.40.50.1820">
    <property type="entry name" value="alpha/beta hydrolase"/>
    <property type="match status" value="1"/>
</dbReference>
<dbReference type="InterPro" id="IPR008391">
    <property type="entry name" value="AXE1_dom"/>
</dbReference>
<dbReference type="EMBL" id="JABWCS010000211">
    <property type="protein sequence ID" value="NUU61791.1"/>
    <property type="molecule type" value="Genomic_DNA"/>
</dbReference>
<evidence type="ECO:0000313" key="2">
    <source>
        <dbReference type="EMBL" id="NUU61791.1"/>
    </source>
</evidence>
<dbReference type="InterPro" id="IPR050261">
    <property type="entry name" value="FrsA_esterase"/>
</dbReference>
<evidence type="ECO:0000259" key="1">
    <source>
        <dbReference type="Pfam" id="PF05448"/>
    </source>
</evidence>
<sequence length="402" mass="45016">MPALYPVFEDEETGIHAVFYQGVPYKGKETRVFAYYGMPKIEEHKQDEISKQVPGIILVHGGAGSAFSHWVKQWNDRGYAAIAMDLEGQVPFESYNNISSRSHDHLSMDPSQSRFSAHPWSGPIKQGVFADYGEEVQDQWMYHAVAAVLSAHTILRALPGVDVDRIGITGISWGGIITSLVSGLDRRLSFAMPVYGCGYLYESGTLYGLGFAKMPPATAEHLRSLWDPSSYLHQSKIPMLWLNGSQDSHFPLSIFVKSYEQHEHHYEDAPLQSRLSIQHGLPHTYPAAWSCEESYAFADSITRDGPALIRILRVEQHGEKVQVLFQSPLEVTKAVLYWCEDDSDWGSASWCSEAAFLHKAENNDIGEAHVSLPIVGGVFYVQLTNARGWITSSRVMRDHRAV</sequence>
<dbReference type="PANTHER" id="PTHR22946:SF0">
    <property type="entry name" value="DIENELACTONE HYDROLASE DOMAIN-CONTAINING PROTEIN"/>
    <property type="match status" value="1"/>
</dbReference>
<gene>
    <name evidence="2" type="ORF">HPT30_15715</name>
</gene>
<feature type="domain" description="Acetyl xylan esterase" evidence="1">
    <location>
        <begin position="9"/>
        <end position="195"/>
    </location>
</feature>
<accession>A0A850EV65</accession>
<dbReference type="Pfam" id="PF05448">
    <property type="entry name" value="AXE1"/>
    <property type="match status" value="1"/>
</dbReference>
<evidence type="ECO:0000313" key="3">
    <source>
        <dbReference type="Proteomes" id="UP000564806"/>
    </source>
</evidence>
<dbReference type="Proteomes" id="UP000564806">
    <property type="component" value="Unassembled WGS sequence"/>
</dbReference>
<proteinExistence type="predicted"/>
<comment type="caution">
    <text evidence="2">The sequence shown here is derived from an EMBL/GenBank/DDBJ whole genome shotgun (WGS) entry which is preliminary data.</text>
</comment>
<dbReference type="PANTHER" id="PTHR22946">
    <property type="entry name" value="DIENELACTONE HYDROLASE DOMAIN-CONTAINING PROTEIN-RELATED"/>
    <property type="match status" value="1"/>
</dbReference>
<name>A0A850EV65_9BACL</name>
<dbReference type="AlphaFoldDB" id="A0A850EV65"/>
<protein>
    <submittedName>
        <fullName evidence="2">Acetylxylan esterase</fullName>
    </submittedName>
</protein>
<keyword evidence="3" id="KW-1185">Reference proteome</keyword>
<dbReference type="SUPFAM" id="SSF53474">
    <property type="entry name" value="alpha/beta-Hydrolases"/>
    <property type="match status" value="1"/>
</dbReference>
<dbReference type="RefSeq" id="WP_175372298.1">
    <property type="nucleotide sequence ID" value="NZ_JABWCS010000211.1"/>
</dbReference>
<organism evidence="2 3">
    <name type="scientific">Paenibacillus agri</name>
    <dbReference type="NCBI Taxonomy" id="2744309"/>
    <lineage>
        <taxon>Bacteria</taxon>
        <taxon>Bacillati</taxon>
        <taxon>Bacillota</taxon>
        <taxon>Bacilli</taxon>
        <taxon>Bacillales</taxon>
        <taxon>Paenibacillaceae</taxon>
        <taxon>Paenibacillus</taxon>
    </lineage>
</organism>